<reference evidence="4" key="1">
    <citation type="submission" date="2013-09" db="EMBL/GenBank/DDBJ databases">
        <title>Corchorus olitorius genome sequencing.</title>
        <authorList>
            <person name="Alam M."/>
            <person name="Haque M.S."/>
            <person name="Islam M.S."/>
            <person name="Emdad E.M."/>
            <person name="Islam M.M."/>
            <person name="Ahmed B."/>
            <person name="Halim A."/>
            <person name="Hossen Q.M.M."/>
            <person name="Hossain M.Z."/>
            <person name="Ahmed R."/>
            <person name="Khan M.M."/>
            <person name="Islam R."/>
            <person name="Rashid M.M."/>
            <person name="Khan S.A."/>
            <person name="Rahman M.S."/>
            <person name="Alam M."/>
            <person name="Yahiya A.S."/>
            <person name="Khan M.S."/>
            <person name="Azam M.S."/>
            <person name="Haque T."/>
            <person name="Lashkar M.Z.H."/>
            <person name="Akhand A.I."/>
            <person name="Morshed G."/>
            <person name="Roy S."/>
            <person name="Uddin K.S."/>
            <person name="Rabeya T."/>
            <person name="Hossain A.S."/>
            <person name="Chowdhury A."/>
            <person name="Snigdha A.R."/>
            <person name="Mortoza M.S."/>
            <person name="Matin S.A."/>
            <person name="Hoque S.M.E."/>
            <person name="Islam M.K."/>
            <person name="Roy D.K."/>
            <person name="Haider R."/>
            <person name="Moosa M.M."/>
            <person name="Elias S.M."/>
            <person name="Hasan A.M."/>
            <person name="Jahan S."/>
            <person name="Shafiuddin M."/>
            <person name="Mahmood N."/>
            <person name="Shommy N.S."/>
        </authorList>
    </citation>
    <scope>NUCLEOTIDE SEQUENCE [LARGE SCALE GENOMIC DNA]</scope>
    <source>
        <strain evidence="4">cv. O-4</strain>
    </source>
</reference>
<dbReference type="PANTHER" id="PTHR37222">
    <property type="entry name" value="OS02G0718000 PROTEIN"/>
    <property type="match status" value="1"/>
</dbReference>
<evidence type="ECO:0000256" key="2">
    <source>
        <dbReference type="SAM" id="Phobius"/>
    </source>
</evidence>
<dbReference type="AlphaFoldDB" id="A0A1R3IE45"/>
<dbReference type="EMBL" id="AWUE01018374">
    <property type="protein sequence ID" value="OMO80830.1"/>
    <property type="molecule type" value="Genomic_DNA"/>
</dbReference>
<feature type="transmembrane region" description="Helical" evidence="2">
    <location>
        <begin position="185"/>
        <end position="205"/>
    </location>
</feature>
<protein>
    <submittedName>
        <fullName evidence="3">Uncharacterized protein</fullName>
    </submittedName>
</protein>
<organism evidence="3 4">
    <name type="scientific">Corchorus olitorius</name>
    <dbReference type="NCBI Taxonomy" id="93759"/>
    <lineage>
        <taxon>Eukaryota</taxon>
        <taxon>Viridiplantae</taxon>
        <taxon>Streptophyta</taxon>
        <taxon>Embryophyta</taxon>
        <taxon>Tracheophyta</taxon>
        <taxon>Spermatophyta</taxon>
        <taxon>Magnoliopsida</taxon>
        <taxon>eudicotyledons</taxon>
        <taxon>Gunneridae</taxon>
        <taxon>Pentapetalae</taxon>
        <taxon>rosids</taxon>
        <taxon>malvids</taxon>
        <taxon>Malvales</taxon>
        <taxon>Malvaceae</taxon>
        <taxon>Grewioideae</taxon>
        <taxon>Apeibeae</taxon>
        <taxon>Corchorus</taxon>
    </lineage>
</organism>
<evidence type="ECO:0000313" key="3">
    <source>
        <dbReference type="EMBL" id="OMO80830.1"/>
    </source>
</evidence>
<dbReference type="PANTHER" id="PTHR37222:SF1">
    <property type="entry name" value="OS02G0718000 PROTEIN"/>
    <property type="match status" value="1"/>
</dbReference>
<feature type="transmembrane region" description="Helical" evidence="2">
    <location>
        <begin position="240"/>
        <end position="259"/>
    </location>
</feature>
<keyword evidence="2" id="KW-1133">Transmembrane helix</keyword>
<keyword evidence="2" id="KW-0472">Membrane</keyword>
<dbReference type="Proteomes" id="UP000187203">
    <property type="component" value="Unassembled WGS sequence"/>
</dbReference>
<keyword evidence="2" id="KW-0812">Transmembrane</keyword>
<dbReference type="STRING" id="93759.A0A1R3IE45"/>
<accession>A0A1R3IE45</accession>
<keyword evidence="4" id="KW-1185">Reference proteome</keyword>
<feature type="region of interest" description="Disordered" evidence="1">
    <location>
        <begin position="93"/>
        <end position="112"/>
    </location>
</feature>
<comment type="caution">
    <text evidence="3">The sequence shown here is derived from an EMBL/GenBank/DDBJ whole genome shotgun (WGS) entry which is preliminary data.</text>
</comment>
<evidence type="ECO:0000256" key="1">
    <source>
        <dbReference type="SAM" id="MobiDB-lite"/>
    </source>
</evidence>
<evidence type="ECO:0000313" key="4">
    <source>
        <dbReference type="Proteomes" id="UP000187203"/>
    </source>
</evidence>
<name>A0A1R3IE45_9ROSI</name>
<proteinExistence type="predicted"/>
<dbReference type="OrthoDB" id="1908269at2759"/>
<gene>
    <name evidence="3" type="ORF">COLO4_23920</name>
</gene>
<feature type="transmembrane region" description="Helical" evidence="2">
    <location>
        <begin position="156"/>
        <end position="173"/>
    </location>
</feature>
<sequence length="262" mass="29332">MISRRFISNLQKRCSNFTSFVSIEPQNHRPHFRFESLSTPKHISPAVDFVRTFSTCLTKSKLHAEKSLTADHPYALSGGPKWISDQRLRYLSGGTGTGNGTEKPTTGGEYPSQNPDFKHQEIQGPTVERDLSAVANETRQVVEATMKSIHELSGSLARLGLIQLALGAFAFYFSGRTNPITDSSIQTFIAFGFPFTMALLLRQSLKPIYFFKKMEEQGRLQILTLTLQVAKNLHILFVRLRLLSFFCVIGVSLGFFFLGSSN</sequence>